<dbReference type="Proteomes" id="UP000664521">
    <property type="component" value="Unassembled WGS sequence"/>
</dbReference>
<evidence type="ECO:0000256" key="3">
    <source>
        <dbReference type="ARBA" id="ARBA00023006"/>
    </source>
</evidence>
<gene>
    <name evidence="5" type="ORF">HETSPECPRED_006250</name>
</gene>
<evidence type="ECO:0008006" key="7">
    <source>
        <dbReference type="Google" id="ProtNLM"/>
    </source>
</evidence>
<comment type="caution">
    <text evidence="5">The sequence shown here is derived from an EMBL/GenBank/DDBJ whole genome shotgun (WGS) entry which is preliminary data.</text>
</comment>
<evidence type="ECO:0000256" key="4">
    <source>
        <dbReference type="SAM" id="MobiDB-lite"/>
    </source>
</evidence>
<protein>
    <recommendedName>
        <fullName evidence="7">Autophagy-related protein 3</fullName>
    </recommendedName>
</protein>
<dbReference type="EMBL" id="CAJPDS010000040">
    <property type="protein sequence ID" value="CAF9926088.1"/>
    <property type="molecule type" value="Genomic_DNA"/>
</dbReference>
<dbReference type="GO" id="GO:0006914">
    <property type="term" value="P:autophagy"/>
    <property type="evidence" value="ECO:0007669"/>
    <property type="project" value="UniProtKB-KW"/>
</dbReference>
<evidence type="ECO:0000313" key="5">
    <source>
        <dbReference type="EMBL" id="CAF9926088.1"/>
    </source>
</evidence>
<dbReference type="Pfam" id="PF03987">
    <property type="entry name" value="Autophagy_act_C"/>
    <property type="match status" value="1"/>
</dbReference>
<dbReference type="OrthoDB" id="4089664at2759"/>
<reference evidence="5" key="1">
    <citation type="submission" date="2021-03" db="EMBL/GenBank/DDBJ databases">
        <authorList>
            <person name="Tagirdzhanova G."/>
        </authorList>
    </citation>
    <scope>NUCLEOTIDE SEQUENCE</scope>
</reference>
<accession>A0A8H3FK89</accession>
<feature type="region of interest" description="Disordered" evidence="4">
    <location>
        <begin position="58"/>
        <end position="94"/>
    </location>
</feature>
<evidence type="ECO:0000256" key="1">
    <source>
        <dbReference type="ARBA" id="ARBA00022786"/>
    </source>
</evidence>
<dbReference type="GO" id="GO:0019787">
    <property type="term" value="F:ubiquitin-like protein transferase activity"/>
    <property type="evidence" value="ECO:0007669"/>
    <property type="project" value="InterPro"/>
</dbReference>
<evidence type="ECO:0000256" key="2">
    <source>
        <dbReference type="ARBA" id="ARBA00022927"/>
    </source>
</evidence>
<keyword evidence="2" id="KW-0653">Protein transport</keyword>
<sequence length="160" mass="17687">MESHASGFLSAEACLHACEQLVENSKSMKNTRMRIERHDEHVAHFLIITRPISLQAPPLPGDVALPEQTSSVDEEDDEDVDDDQAVSSISSPDPPECSAIYSIVHSPTYEVPVLYFHFRDLPSPYSPNSIDTVYQLLVPQESRTDIESFGIMGGISMAVI</sequence>
<name>A0A8H3FK89_9LECA</name>
<keyword evidence="2" id="KW-0813">Transport</keyword>
<keyword evidence="6" id="KW-1185">Reference proteome</keyword>
<proteinExistence type="predicted"/>
<evidence type="ECO:0000313" key="6">
    <source>
        <dbReference type="Proteomes" id="UP000664521"/>
    </source>
</evidence>
<keyword evidence="3" id="KW-0072">Autophagy</keyword>
<organism evidence="5 6">
    <name type="scientific">Heterodermia speciosa</name>
    <dbReference type="NCBI Taxonomy" id="116794"/>
    <lineage>
        <taxon>Eukaryota</taxon>
        <taxon>Fungi</taxon>
        <taxon>Dikarya</taxon>
        <taxon>Ascomycota</taxon>
        <taxon>Pezizomycotina</taxon>
        <taxon>Lecanoromycetes</taxon>
        <taxon>OSLEUM clade</taxon>
        <taxon>Lecanoromycetidae</taxon>
        <taxon>Caliciales</taxon>
        <taxon>Physciaceae</taxon>
        <taxon>Heterodermia</taxon>
    </lineage>
</organism>
<feature type="compositionally biased region" description="Acidic residues" evidence="4">
    <location>
        <begin position="72"/>
        <end position="84"/>
    </location>
</feature>
<keyword evidence="1" id="KW-0833">Ubl conjugation pathway</keyword>
<dbReference type="GO" id="GO:0015031">
    <property type="term" value="P:protein transport"/>
    <property type="evidence" value="ECO:0007669"/>
    <property type="project" value="UniProtKB-KW"/>
</dbReference>
<dbReference type="InterPro" id="IPR007135">
    <property type="entry name" value="Atg3/Atg10"/>
</dbReference>
<dbReference type="AlphaFoldDB" id="A0A8H3FK89"/>